<sequence>MIYNLQSNYFLVEWLTKCTKQSTMKSANSKDKPSPADTPTKRPVDNGHKSVVKKSDKEYHADERKNDNVAQKHENEEQPVNPVKK</sequence>
<evidence type="ECO:0000313" key="2">
    <source>
        <dbReference type="EMBL" id="EHQ25251.1"/>
    </source>
</evidence>
<evidence type="ECO:0000256" key="1">
    <source>
        <dbReference type="SAM" id="MobiDB-lite"/>
    </source>
</evidence>
<evidence type="ECO:0000313" key="3">
    <source>
        <dbReference type="Proteomes" id="UP000002774"/>
    </source>
</evidence>
<dbReference type="Proteomes" id="UP000002774">
    <property type="component" value="Chromosome"/>
</dbReference>
<protein>
    <submittedName>
        <fullName evidence="2">Uncharacterized protein</fullName>
    </submittedName>
</protein>
<dbReference type="HOGENOM" id="CLU_2509059_0_0_10"/>
<dbReference type="EMBL" id="CM001403">
    <property type="protein sequence ID" value="EHQ25251.1"/>
    <property type="molecule type" value="Genomic_DNA"/>
</dbReference>
<gene>
    <name evidence="2" type="ORF">Mucpa_1081</name>
</gene>
<organism evidence="2 3">
    <name type="scientific">Mucilaginibacter paludis DSM 18603</name>
    <dbReference type="NCBI Taxonomy" id="714943"/>
    <lineage>
        <taxon>Bacteria</taxon>
        <taxon>Pseudomonadati</taxon>
        <taxon>Bacteroidota</taxon>
        <taxon>Sphingobacteriia</taxon>
        <taxon>Sphingobacteriales</taxon>
        <taxon>Sphingobacteriaceae</taxon>
        <taxon>Mucilaginibacter</taxon>
    </lineage>
</organism>
<feature type="compositionally biased region" description="Basic and acidic residues" evidence="1">
    <location>
        <begin position="28"/>
        <end position="76"/>
    </location>
</feature>
<reference evidence="2" key="1">
    <citation type="submission" date="2011-09" db="EMBL/GenBank/DDBJ databases">
        <title>The permanent draft genome of Mucilaginibacter paludis DSM 18603.</title>
        <authorList>
            <consortium name="US DOE Joint Genome Institute (JGI-PGF)"/>
            <person name="Lucas S."/>
            <person name="Han J."/>
            <person name="Lapidus A."/>
            <person name="Bruce D."/>
            <person name="Goodwin L."/>
            <person name="Pitluck S."/>
            <person name="Peters L."/>
            <person name="Kyrpides N."/>
            <person name="Mavromatis K."/>
            <person name="Ivanova N."/>
            <person name="Mikhailova N."/>
            <person name="Held B."/>
            <person name="Detter J.C."/>
            <person name="Tapia R."/>
            <person name="Han C."/>
            <person name="Land M."/>
            <person name="Hauser L."/>
            <person name="Markowitz V."/>
            <person name="Cheng J.-F."/>
            <person name="Hugenholtz P."/>
            <person name="Woyke T."/>
            <person name="Wu D."/>
            <person name="Tindall B."/>
            <person name="Brambilla E."/>
            <person name="Klenk H.-P."/>
            <person name="Eisen J.A."/>
        </authorList>
    </citation>
    <scope>NUCLEOTIDE SEQUENCE [LARGE SCALE GENOMIC DNA]</scope>
    <source>
        <strain evidence="2">DSM 18603</strain>
    </source>
</reference>
<keyword evidence="3" id="KW-1185">Reference proteome</keyword>
<dbReference type="RefSeq" id="WP_008504937.1">
    <property type="nucleotide sequence ID" value="NZ_CM001403.1"/>
</dbReference>
<dbReference type="OrthoDB" id="800045at2"/>
<accession>H1YEZ8</accession>
<proteinExistence type="predicted"/>
<dbReference type="STRING" id="714943.Mucpa_1081"/>
<dbReference type="AlphaFoldDB" id="H1YEZ8"/>
<name>H1YEZ8_9SPHI</name>
<feature type="region of interest" description="Disordered" evidence="1">
    <location>
        <begin position="21"/>
        <end position="85"/>
    </location>
</feature>